<dbReference type="GO" id="GO:0016477">
    <property type="term" value="P:cell migration"/>
    <property type="evidence" value="ECO:0007669"/>
    <property type="project" value="TreeGrafter"/>
</dbReference>
<reference evidence="10" key="1">
    <citation type="submission" date="2020-04" db="EMBL/GenBank/DDBJ databases">
        <authorList>
            <person name="Alioto T."/>
            <person name="Alioto T."/>
            <person name="Gomez Garrido J."/>
        </authorList>
    </citation>
    <scope>NUCLEOTIDE SEQUENCE</scope>
    <source>
        <strain evidence="10">A484AB</strain>
    </source>
</reference>
<dbReference type="GO" id="GO:0009986">
    <property type="term" value="C:cell surface"/>
    <property type="evidence" value="ECO:0007669"/>
    <property type="project" value="TreeGrafter"/>
</dbReference>
<evidence type="ECO:0000313" key="10">
    <source>
        <dbReference type="EMBL" id="CAB4036485.1"/>
    </source>
</evidence>
<dbReference type="Gene3D" id="3.40.50.410">
    <property type="entry name" value="von Willebrand factor, type A domain"/>
    <property type="match status" value="1"/>
</dbReference>
<name>A0A7D9LMW1_PARCT</name>
<dbReference type="OrthoDB" id="410592at2759"/>
<comment type="subcellular location">
    <subcellularLocation>
        <location evidence="8">Cell membrane</location>
        <topology evidence="8">Single-pass type I membrane protein</topology>
    </subcellularLocation>
    <subcellularLocation>
        <location evidence="1">Membrane</location>
        <topology evidence="1">Single-pass type I membrane protein</topology>
    </subcellularLocation>
</comment>
<evidence type="ECO:0000256" key="5">
    <source>
        <dbReference type="ARBA" id="ARBA00023136"/>
    </source>
</evidence>
<organism evidence="10 11">
    <name type="scientific">Paramuricea clavata</name>
    <name type="common">Red gorgonian</name>
    <name type="synonym">Violescent sea-whip</name>
    <dbReference type="NCBI Taxonomy" id="317549"/>
    <lineage>
        <taxon>Eukaryota</taxon>
        <taxon>Metazoa</taxon>
        <taxon>Cnidaria</taxon>
        <taxon>Anthozoa</taxon>
        <taxon>Octocorallia</taxon>
        <taxon>Malacalcyonacea</taxon>
        <taxon>Plexauridae</taxon>
        <taxon>Paramuricea</taxon>
    </lineage>
</organism>
<dbReference type="PRINTS" id="PR01186">
    <property type="entry name" value="INTEGRINB"/>
</dbReference>
<dbReference type="SUPFAM" id="SSF53300">
    <property type="entry name" value="vWA-like"/>
    <property type="match status" value="1"/>
</dbReference>
<dbReference type="GO" id="GO:0033627">
    <property type="term" value="P:cell adhesion mediated by integrin"/>
    <property type="evidence" value="ECO:0007669"/>
    <property type="project" value="TreeGrafter"/>
</dbReference>
<keyword evidence="4 8" id="KW-0401">Integrin</keyword>
<dbReference type="PANTHER" id="PTHR10082">
    <property type="entry name" value="INTEGRIN BETA SUBUNIT"/>
    <property type="match status" value="1"/>
</dbReference>
<keyword evidence="7" id="KW-0325">Glycoprotein</keyword>
<dbReference type="Proteomes" id="UP001152795">
    <property type="component" value="Unassembled WGS sequence"/>
</dbReference>
<proteinExistence type="inferred from homology"/>
<dbReference type="GO" id="GO:0005925">
    <property type="term" value="C:focal adhesion"/>
    <property type="evidence" value="ECO:0007669"/>
    <property type="project" value="TreeGrafter"/>
</dbReference>
<dbReference type="InterPro" id="IPR002369">
    <property type="entry name" value="Integrin_bsu_VWA"/>
</dbReference>
<evidence type="ECO:0000256" key="7">
    <source>
        <dbReference type="ARBA" id="ARBA00023180"/>
    </source>
</evidence>
<dbReference type="GO" id="GO:0008305">
    <property type="term" value="C:integrin complex"/>
    <property type="evidence" value="ECO:0007669"/>
    <property type="project" value="TreeGrafter"/>
</dbReference>
<gene>
    <name evidence="10" type="ORF">PACLA_8A030882</name>
</gene>
<evidence type="ECO:0000256" key="3">
    <source>
        <dbReference type="ARBA" id="ARBA00022692"/>
    </source>
</evidence>
<protein>
    <recommendedName>
        <fullName evidence="8">Integrin beta</fullName>
    </recommendedName>
</protein>
<evidence type="ECO:0000256" key="6">
    <source>
        <dbReference type="ARBA" id="ARBA00023157"/>
    </source>
</evidence>
<dbReference type="Pfam" id="PF00362">
    <property type="entry name" value="Integrin_beta"/>
    <property type="match status" value="1"/>
</dbReference>
<comment type="caution">
    <text evidence="10">The sequence shown here is derived from an EMBL/GenBank/DDBJ whole genome shotgun (WGS) entry which is preliminary data.</text>
</comment>
<evidence type="ECO:0000313" key="11">
    <source>
        <dbReference type="Proteomes" id="UP001152795"/>
    </source>
</evidence>
<dbReference type="GO" id="GO:0007160">
    <property type="term" value="P:cell-matrix adhesion"/>
    <property type="evidence" value="ECO:0007669"/>
    <property type="project" value="TreeGrafter"/>
</dbReference>
<evidence type="ECO:0000256" key="4">
    <source>
        <dbReference type="ARBA" id="ARBA00023037"/>
    </source>
</evidence>
<keyword evidence="6" id="KW-1015">Disulfide bond</keyword>
<keyword evidence="8" id="KW-0130">Cell adhesion</keyword>
<sequence length="121" mass="13601">MTVDGNPDPQPTLEEEVLTDLNQITPKKVSAKVRVGEPITFTLTIEPSANYPVDFYILMDLSATMDDDLNTLKKLALNICKFGKSNTVTYSLIHVVHSKRFITNMAYFCFGENLAELMPQK</sequence>
<dbReference type="GO" id="GO:0007229">
    <property type="term" value="P:integrin-mediated signaling pathway"/>
    <property type="evidence" value="ECO:0007669"/>
    <property type="project" value="UniProtKB-KW"/>
</dbReference>
<evidence type="ECO:0000256" key="1">
    <source>
        <dbReference type="ARBA" id="ARBA00004479"/>
    </source>
</evidence>
<dbReference type="AlphaFoldDB" id="A0A7D9LMW1"/>
<keyword evidence="5" id="KW-0472">Membrane</keyword>
<keyword evidence="11" id="KW-1185">Reference proteome</keyword>
<dbReference type="InterPro" id="IPR015812">
    <property type="entry name" value="Integrin_bsu"/>
</dbReference>
<dbReference type="EMBL" id="CACRXK020022091">
    <property type="protein sequence ID" value="CAB4036485.1"/>
    <property type="molecule type" value="Genomic_DNA"/>
</dbReference>
<keyword evidence="3 8" id="KW-0812">Transmembrane</keyword>
<dbReference type="GO" id="GO:0098609">
    <property type="term" value="P:cell-cell adhesion"/>
    <property type="evidence" value="ECO:0007669"/>
    <property type="project" value="TreeGrafter"/>
</dbReference>
<feature type="domain" description="Integrin beta subunit VWA" evidence="9">
    <location>
        <begin position="49"/>
        <end position="90"/>
    </location>
</feature>
<evidence type="ECO:0000256" key="2">
    <source>
        <dbReference type="ARBA" id="ARBA00007449"/>
    </source>
</evidence>
<evidence type="ECO:0000259" key="9">
    <source>
        <dbReference type="Pfam" id="PF00362"/>
    </source>
</evidence>
<comment type="similarity">
    <text evidence="2 8">Belongs to the integrin beta chain family.</text>
</comment>
<dbReference type="GO" id="GO:0005178">
    <property type="term" value="F:integrin binding"/>
    <property type="evidence" value="ECO:0007669"/>
    <property type="project" value="TreeGrafter"/>
</dbReference>
<dbReference type="PANTHER" id="PTHR10082:SF60">
    <property type="entry name" value="INTEGRIN BETA-PS"/>
    <property type="match status" value="1"/>
</dbReference>
<accession>A0A7D9LMW1</accession>
<dbReference type="InterPro" id="IPR036465">
    <property type="entry name" value="vWFA_dom_sf"/>
</dbReference>
<evidence type="ECO:0000256" key="8">
    <source>
        <dbReference type="RuleBase" id="RU000633"/>
    </source>
</evidence>